<feature type="compositionally biased region" description="Gly residues" evidence="4">
    <location>
        <begin position="120"/>
        <end position="133"/>
    </location>
</feature>
<comment type="caution">
    <text evidence="3">Lacks conserved residue(s) required for the propagation of feature annotation.</text>
</comment>
<evidence type="ECO:0000256" key="3">
    <source>
        <dbReference type="PROSITE-ProRule" id="PRU01191"/>
    </source>
</evidence>
<feature type="compositionally biased region" description="Low complexity" evidence="4">
    <location>
        <begin position="107"/>
        <end position="119"/>
    </location>
</feature>
<dbReference type="Proteomes" id="UP000325577">
    <property type="component" value="Linkage Group LG5"/>
</dbReference>
<organism evidence="5 6">
    <name type="scientific">Nyssa sinensis</name>
    <dbReference type="NCBI Taxonomy" id="561372"/>
    <lineage>
        <taxon>Eukaryota</taxon>
        <taxon>Viridiplantae</taxon>
        <taxon>Streptophyta</taxon>
        <taxon>Embryophyta</taxon>
        <taxon>Tracheophyta</taxon>
        <taxon>Spermatophyta</taxon>
        <taxon>Magnoliopsida</taxon>
        <taxon>eudicotyledons</taxon>
        <taxon>Gunneridae</taxon>
        <taxon>Pentapetalae</taxon>
        <taxon>asterids</taxon>
        <taxon>Cornales</taxon>
        <taxon>Nyssaceae</taxon>
        <taxon>Nyssa</taxon>
    </lineage>
</organism>
<evidence type="ECO:0000256" key="2">
    <source>
        <dbReference type="ARBA" id="ARBA00023163"/>
    </source>
</evidence>
<evidence type="ECO:0000313" key="5">
    <source>
        <dbReference type="EMBL" id="KAA8521401.1"/>
    </source>
</evidence>
<feature type="region of interest" description="Leucine repeat I (LRI)" evidence="3">
    <location>
        <begin position="475"/>
        <end position="535"/>
    </location>
</feature>
<feature type="region of interest" description="SAW" evidence="3">
    <location>
        <begin position="767"/>
        <end position="838"/>
    </location>
</feature>
<keyword evidence="1" id="KW-0805">Transcription regulation</keyword>
<feature type="compositionally biased region" description="Basic and acidic residues" evidence="4">
    <location>
        <begin position="32"/>
        <end position="53"/>
    </location>
</feature>
<feature type="region of interest" description="Disordered" evidence="4">
    <location>
        <begin position="32"/>
        <end position="61"/>
    </location>
</feature>
<proteinExistence type="inferred from homology"/>
<keyword evidence="6" id="KW-1185">Reference proteome</keyword>
<evidence type="ECO:0000256" key="1">
    <source>
        <dbReference type="ARBA" id="ARBA00023015"/>
    </source>
</evidence>
<comment type="similarity">
    <text evidence="3">Belongs to the GRAS family.</text>
</comment>
<dbReference type="AlphaFoldDB" id="A0A5J4ZW82"/>
<feature type="region of interest" description="Disordered" evidence="4">
    <location>
        <begin position="86"/>
        <end position="145"/>
    </location>
</feature>
<gene>
    <name evidence="5" type="ORF">F0562_012037</name>
</gene>
<dbReference type="InterPro" id="IPR005202">
    <property type="entry name" value="TF_GRAS"/>
</dbReference>
<feature type="short sequence motif" description="VHIID" evidence="3">
    <location>
        <begin position="585"/>
        <end position="589"/>
    </location>
</feature>
<evidence type="ECO:0000256" key="4">
    <source>
        <dbReference type="SAM" id="MobiDB-lite"/>
    </source>
</evidence>
<protein>
    <submittedName>
        <fullName evidence="5">Uncharacterized protein</fullName>
    </submittedName>
</protein>
<reference evidence="5 6" key="1">
    <citation type="submission" date="2019-09" db="EMBL/GenBank/DDBJ databases">
        <title>A chromosome-level genome assembly of the Chinese tupelo Nyssa sinensis.</title>
        <authorList>
            <person name="Yang X."/>
            <person name="Kang M."/>
            <person name="Yang Y."/>
            <person name="Xiong H."/>
            <person name="Wang M."/>
            <person name="Zhang Z."/>
            <person name="Wang Z."/>
            <person name="Wu H."/>
            <person name="Ma T."/>
            <person name="Liu J."/>
            <person name="Xi Z."/>
        </authorList>
    </citation>
    <scope>NUCLEOTIDE SEQUENCE [LARGE SCALE GENOMIC DNA]</scope>
    <source>
        <strain evidence="5">J267</strain>
        <tissue evidence="5">Leaf</tissue>
    </source>
</reference>
<dbReference type="PANTHER" id="PTHR31636">
    <property type="entry name" value="OSJNBA0084A10.13 PROTEIN-RELATED"/>
    <property type="match status" value="1"/>
</dbReference>
<accession>A0A5J4ZW82</accession>
<sequence length="839" mass="91500">MCILVMGHVFGVTLEGLLTEKGTEYCYSTKRVEEGNGEKKRNREAQRFQEGGREKKKKMRGMQYNLQGKGVLGVAGFGSVSSSEAKWKQEGSCASNEPISVLDTRRSPSPSTSTSTLSSFGGGGGTAGSGGSGSTDNTTSVAAVSDSNPLQKWSVSMPLETGSAAVTESAPVAAGGGGGRKDEWATELQPISAGLEVSGAERFGLGLEDWESLLSESGQDQSLLRWIVGDIDDASFGLKQLLQGANHNEIDNNVSLGIVDQSSSCIPIPTGGSTGNAMTSMTSTLSCGGGSGLSSNDHNNGKIASTTPNSSSGIVNCKGPNVGLNSNPQSITTSLLNNFPLPVSVPPGANFQQQFETPDQKHQIFNAQVSMNQQLFQVPHNPQSQSFFPPPLYTQQDHPLQRQTKRQNLGVGDPHSQIPNVQFLDPGYELLLRKQQQQMQLLHHHHLQQKPLMVPKQESAGSVGEQLAARQNQQQVIYDQLYKAAELILAGNFSHAQGILARLNHQVSPLGKPFQRAAFYFKEALQLLLVPNPATSLPPRSPTPFDGMFKMGAYKVLSEVSPLIQFMNFTSNQAFLEALDDAERIHIIDFDVGFGAQWASFMQELPKRNKGTPSLKITAFASPSTHHPIELGLMHENLTQFANEIGVNFELEIVNFDSFDPNSYPMPPVQSSENEAIAVNFPIWSCSSHLSALPTLLRFIKQLSPKIVVSLECGCERMDLPFSQHLLHALQYYEVLLDSIEAPNVTLDTAKKIERFLFLPRIENIVLGRLSALDKMPHCKALFASTGFSPMPFSNFAETQAECVLKRTPGRGFHMKKQQLSLVLCWQHWELMSASAWRC</sequence>
<dbReference type="Pfam" id="PF03514">
    <property type="entry name" value="GRAS"/>
    <property type="match status" value="1"/>
</dbReference>
<evidence type="ECO:0000313" key="6">
    <source>
        <dbReference type="Proteomes" id="UP000325577"/>
    </source>
</evidence>
<dbReference type="OrthoDB" id="666726at2759"/>
<feature type="region of interest" description="VHIID" evidence="3">
    <location>
        <begin position="554"/>
        <end position="619"/>
    </location>
</feature>
<keyword evidence="2" id="KW-0804">Transcription</keyword>
<name>A0A5J4ZW82_9ASTE</name>
<dbReference type="EMBL" id="CM018048">
    <property type="protein sequence ID" value="KAA8521401.1"/>
    <property type="molecule type" value="Genomic_DNA"/>
</dbReference>
<dbReference type="PROSITE" id="PS50985">
    <property type="entry name" value="GRAS"/>
    <property type="match status" value="1"/>
</dbReference>